<dbReference type="EMBL" id="CP007032">
    <property type="protein sequence ID" value="AHF05861.1"/>
    <property type="molecule type" value="Genomic_DNA"/>
</dbReference>
<accession>W0E9X9</accession>
<dbReference type="PANTHER" id="PTHR37689:SF1">
    <property type="entry name" value="PROTEIN FDHE"/>
    <property type="match status" value="1"/>
</dbReference>
<dbReference type="eggNOG" id="COG3058">
    <property type="taxonomic scope" value="Bacteria"/>
</dbReference>
<reference evidence="1 2" key="1">
    <citation type="submission" date="2013-12" db="EMBL/GenBank/DDBJ databases">
        <authorList>
            <consortium name="DOE Joint Genome Institute"/>
            <person name="Smidt H."/>
            <person name="Huntemann M."/>
            <person name="Han J."/>
            <person name="Chen A."/>
            <person name="Kyrpides N."/>
            <person name="Mavromatis K."/>
            <person name="Markowitz V."/>
            <person name="Palaniappan K."/>
            <person name="Ivanova N."/>
            <person name="Schaumberg A."/>
            <person name="Pati A."/>
            <person name="Liolios K."/>
            <person name="Nordberg H.P."/>
            <person name="Cantor M.N."/>
            <person name="Hua S.X."/>
            <person name="Woyke T."/>
        </authorList>
    </citation>
    <scope>NUCLEOTIDE SEQUENCE [LARGE SCALE GENOMIC DNA]</scope>
    <source>
        <strain evidence="2">DSM 15288</strain>
    </source>
</reference>
<dbReference type="HOGENOM" id="CLU_1105762_0_0_9"/>
<dbReference type="GO" id="GO:0051604">
    <property type="term" value="P:protein maturation"/>
    <property type="evidence" value="ECO:0007669"/>
    <property type="project" value="TreeGrafter"/>
</dbReference>
<dbReference type="STRING" id="871968.DESME_01260"/>
<proteinExistence type="predicted"/>
<dbReference type="InterPro" id="IPR024064">
    <property type="entry name" value="FdhE-like_sf"/>
</dbReference>
<organism evidence="1 2">
    <name type="scientific">Desulfitobacterium metallireducens DSM 15288</name>
    <dbReference type="NCBI Taxonomy" id="871968"/>
    <lineage>
        <taxon>Bacteria</taxon>
        <taxon>Bacillati</taxon>
        <taxon>Bacillota</taxon>
        <taxon>Clostridia</taxon>
        <taxon>Eubacteriales</taxon>
        <taxon>Desulfitobacteriaceae</taxon>
        <taxon>Desulfitobacterium</taxon>
    </lineage>
</organism>
<evidence type="ECO:0000313" key="1">
    <source>
        <dbReference type="EMBL" id="AHF05861.1"/>
    </source>
</evidence>
<dbReference type="PANTHER" id="PTHR37689">
    <property type="entry name" value="PROTEIN FDHE"/>
    <property type="match status" value="1"/>
</dbReference>
<keyword evidence="2" id="KW-1185">Reference proteome</keyword>
<dbReference type="OrthoDB" id="9811074at2"/>
<dbReference type="KEGG" id="dmt:DESME_01260"/>
<dbReference type="RefSeq" id="WP_006716300.1">
    <property type="nucleotide sequence ID" value="NZ_CP007032.1"/>
</dbReference>
<protein>
    <submittedName>
        <fullName evidence="1">Formate dehydrogenase accessory protein FdhE</fullName>
    </submittedName>
</protein>
<dbReference type="GO" id="GO:0005829">
    <property type="term" value="C:cytosol"/>
    <property type="evidence" value="ECO:0007669"/>
    <property type="project" value="TreeGrafter"/>
</dbReference>
<sequence>MGELKGSNATVDKAMEIDAFYKVYQKLQNVIFQWQEERGQYWAQSLVPDKNYPYFSLSRLPEEPVLELVKRLLEASERLCPLEELHSSWNHYRQEQKLESQELFSHFTLAVSGVIRLARQSLPENLRQKAGTEGGLVCPICGQAAGLSVLVPPIGKRVLHCTRCDHEWPGKRVGCIHCGSEEALDQTYLKNEDFPGIEIVVCQACGGDFKEVDLRERRVEDWGWEDIRTLPLNYAAEKWLHEQAQKKILI</sequence>
<dbReference type="Gene3D" id="3.90.1670.10">
    <property type="entry name" value="FdhE-like domain"/>
    <property type="match status" value="1"/>
</dbReference>
<dbReference type="AlphaFoldDB" id="W0E9X9"/>
<dbReference type="Proteomes" id="UP000010847">
    <property type="component" value="Chromosome"/>
</dbReference>
<dbReference type="SUPFAM" id="SSF144020">
    <property type="entry name" value="FdhE-like"/>
    <property type="match status" value="1"/>
</dbReference>
<evidence type="ECO:0000313" key="2">
    <source>
        <dbReference type="Proteomes" id="UP000010847"/>
    </source>
</evidence>
<dbReference type="InterPro" id="IPR006452">
    <property type="entry name" value="Formate_DH_accessory"/>
</dbReference>
<gene>
    <name evidence="1" type="ORF">DESME_01260</name>
</gene>
<dbReference type="GO" id="GO:0008199">
    <property type="term" value="F:ferric iron binding"/>
    <property type="evidence" value="ECO:0007669"/>
    <property type="project" value="TreeGrafter"/>
</dbReference>
<name>W0E9X9_9FIRM</name>